<reference evidence="1 2" key="1">
    <citation type="submission" date="2017-01" db="EMBL/GenBank/DDBJ databases">
        <title>Phylogeographic, genomic and meropenem susceptibility analysis of Burkholderia ubonensis.</title>
        <authorList>
            <person name="Price E.P."/>
            <person name="Sarovich D.S."/>
            <person name="Webb J.R."/>
            <person name="Hall C.M."/>
            <person name="Sahl J.W."/>
            <person name="Kaestli M."/>
            <person name="Mayo M."/>
            <person name="Harrington G."/>
            <person name="Baker A.L."/>
            <person name="Sidak-Loftis L.C."/>
            <person name="Lummis M."/>
            <person name="Schupp J.M."/>
            <person name="Gillece J.D."/>
            <person name="Tuanyok A."/>
            <person name="Warner J."/>
            <person name="Busch J.D."/>
            <person name="Keim P."/>
            <person name="Currie B.J."/>
            <person name="Wagner D.M."/>
        </authorList>
    </citation>
    <scope>NUCLEOTIDE SEQUENCE [LARGE SCALE GENOMIC DNA]</scope>
    <source>
        <strain evidence="1 2">A21</strain>
    </source>
</reference>
<evidence type="ECO:0000313" key="2">
    <source>
        <dbReference type="Proteomes" id="UP000187194"/>
    </source>
</evidence>
<name>A0A1R1JCR0_9BURK</name>
<dbReference type="AlphaFoldDB" id="A0A1R1JCR0"/>
<dbReference type="EMBL" id="MTJZ01000012">
    <property type="protein sequence ID" value="OMG73136.1"/>
    <property type="molecule type" value="Genomic_DNA"/>
</dbReference>
<protein>
    <submittedName>
        <fullName evidence="1">Uncharacterized protein</fullName>
    </submittedName>
</protein>
<proteinExistence type="predicted"/>
<dbReference type="RefSeq" id="WP_076477024.1">
    <property type="nucleotide sequence ID" value="NZ_MTJZ01000012.1"/>
</dbReference>
<sequence>MLDLFGEVIVTQDEIAAWVAALAPAYMATERSFARYVKLWHVADKVRAAKLAGTFESTIAHAVDRRSHLSRRFGFHT</sequence>
<accession>A0A1R1JCR0</accession>
<dbReference type="Proteomes" id="UP000187194">
    <property type="component" value="Unassembled WGS sequence"/>
</dbReference>
<gene>
    <name evidence="1" type="ORF">BW685_13015</name>
</gene>
<organism evidence="1 2">
    <name type="scientific">Burkholderia ubonensis</name>
    <dbReference type="NCBI Taxonomy" id="101571"/>
    <lineage>
        <taxon>Bacteria</taxon>
        <taxon>Pseudomonadati</taxon>
        <taxon>Pseudomonadota</taxon>
        <taxon>Betaproteobacteria</taxon>
        <taxon>Burkholderiales</taxon>
        <taxon>Burkholderiaceae</taxon>
        <taxon>Burkholderia</taxon>
        <taxon>Burkholderia cepacia complex</taxon>
    </lineage>
</organism>
<comment type="caution">
    <text evidence="1">The sequence shown here is derived from an EMBL/GenBank/DDBJ whole genome shotgun (WGS) entry which is preliminary data.</text>
</comment>
<evidence type="ECO:0000313" key="1">
    <source>
        <dbReference type="EMBL" id="OMG73136.1"/>
    </source>
</evidence>